<keyword evidence="3" id="KW-1185">Reference proteome</keyword>
<organism evidence="2 3">
    <name type="scientific">Geomesophilobacter sediminis</name>
    <dbReference type="NCBI Taxonomy" id="2798584"/>
    <lineage>
        <taxon>Bacteria</taxon>
        <taxon>Pseudomonadati</taxon>
        <taxon>Thermodesulfobacteriota</taxon>
        <taxon>Desulfuromonadia</taxon>
        <taxon>Geobacterales</taxon>
        <taxon>Geobacteraceae</taxon>
        <taxon>Geomesophilobacter</taxon>
    </lineage>
</organism>
<reference evidence="2" key="1">
    <citation type="submission" date="2020-12" db="EMBL/GenBank/DDBJ databases">
        <title>Geomonas sp. Red875, isolated from river sediment.</title>
        <authorList>
            <person name="Xu Z."/>
            <person name="Zhang Z."/>
            <person name="Masuda Y."/>
            <person name="Itoh H."/>
            <person name="Senoo K."/>
        </authorList>
    </citation>
    <scope>NUCLEOTIDE SEQUENCE</scope>
    <source>
        <strain evidence="2">Red875</strain>
    </source>
</reference>
<dbReference type="Proteomes" id="UP000636888">
    <property type="component" value="Unassembled WGS sequence"/>
</dbReference>
<proteinExistence type="predicted"/>
<dbReference type="AlphaFoldDB" id="A0A8J7LVF1"/>
<gene>
    <name evidence="2" type="ORF">JFN93_09520</name>
</gene>
<evidence type="ECO:0000313" key="2">
    <source>
        <dbReference type="EMBL" id="MBJ6724945.1"/>
    </source>
</evidence>
<evidence type="ECO:0000313" key="3">
    <source>
        <dbReference type="Proteomes" id="UP000636888"/>
    </source>
</evidence>
<comment type="caution">
    <text evidence="2">The sequence shown here is derived from an EMBL/GenBank/DDBJ whole genome shotgun (WGS) entry which is preliminary data.</text>
</comment>
<feature type="transmembrane region" description="Helical" evidence="1">
    <location>
        <begin position="6"/>
        <end position="24"/>
    </location>
</feature>
<dbReference type="EMBL" id="JAEMHM010000007">
    <property type="protein sequence ID" value="MBJ6724945.1"/>
    <property type="molecule type" value="Genomic_DNA"/>
</dbReference>
<evidence type="ECO:0000256" key="1">
    <source>
        <dbReference type="SAM" id="Phobius"/>
    </source>
</evidence>
<sequence>MNISDYVGIVGTLFGAVSTFIAIWEAKKNRTLKQYLKIEAMGDYHRASITLGCAQLCLEALQRGEIMVGVQEAGKAQGAAQTIFSKSIENIQHHWHYTFQDIDDWIKKDKVFEHHRVDFNKYAES</sequence>
<dbReference type="RefSeq" id="WP_199383842.1">
    <property type="nucleotide sequence ID" value="NZ_JAEMHM010000007.1"/>
</dbReference>
<keyword evidence="1" id="KW-0472">Membrane</keyword>
<protein>
    <submittedName>
        <fullName evidence="2">Uncharacterized protein</fullName>
    </submittedName>
</protein>
<keyword evidence="1" id="KW-0812">Transmembrane</keyword>
<name>A0A8J7LVF1_9BACT</name>
<accession>A0A8J7LVF1</accession>
<keyword evidence="1" id="KW-1133">Transmembrane helix</keyword>